<proteinExistence type="inferred from homology"/>
<reference evidence="4 5" key="1">
    <citation type="journal article" date="2018" name="BMC Genomics">
        <title>Genomic evidence for intraspecific hybridization in a clonal and extremely halotolerant yeast.</title>
        <authorList>
            <person name="Gostincar C."/>
            <person name="Stajich J.E."/>
            <person name="Zupancic J."/>
            <person name="Zalar P."/>
            <person name="Gunde-Cimerman N."/>
        </authorList>
    </citation>
    <scope>NUCLEOTIDE SEQUENCE [LARGE SCALE GENOMIC DNA]</scope>
    <source>
        <strain evidence="4 5">EXF-120</strain>
    </source>
</reference>
<dbReference type="EC" id="4.2.1.77" evidence="3"/>
<dbReference type="SUPFAM" id="SSF54506">
    <property type="entry name" value="Diaminopimelate epimerase-like"/>
    <property type="match status" value="1"/>
</dbReference>
<name>A0A3M7IQG2_HORWE</name>
<organism evidence="4 5">
    <name type="scientific">Hortaea werneckii</name>
    <name type="common">Black yeast</name>
    <name type="synonym">Cladosporium werneckii</name>
    <dbReference type="NCBI Taxonomy" id="91943"/>
    <lineage>
        <taxon>Eukaryota</taxon>
        <taxon>Fungi</taxon>
        <taxon>Dikarya</taxon>
        <taxon>Ascomycota</taxon>
        <taxon>Pezizomycotina</taxon>
        <taxon>Dothideomycetes</taxon>
        <taxon>Dothideomycetidae</taxon>
        <taxon>Mycosphaerellales</taxon>
        <taxon>Teratosphaeriaceae</taxon>
        <taxon>Hortaea</taxon>
    </lineage>
</organism>
<dbReference type="GO" id="GO:0050346">
    <property type="term" value="F:trans-L-3-hydroxyproline dehydratase activity"/>
    <property type="evidence" value="ECO:0007669"/>
    <property type="project" value="UniProtKB-EC"/>
</dbReference>
<dbReference type="SFLD" id="SFLDS00028">
    <property type="entry name" value="Proline_Racemase"/>
    <property type="match status" value="1"/>
</dbReference>
<dbReference type="OrthoDB" id="6409228at2759"/>
<dbReference type="Proteomes" id="UP000281677">
    <property type="component" value="Unassembled WGS sequence"/>
</dbReference>
<dbReference type="Gene3D" id="3.10.310.10">
    <property type="entry name" value="Diaminopimelate Epimerase, Chain A, domain 1"/>
    <property type="match status" value="2"/>
</dbReference>
<dbReference type="PIRSF" id="PIRSF029792">
    <property type="entry name" value="Pro_racemase"/>
    <property type="match status" value="1"/>
</dbReference>
<dbReference type="PANTHER" id="PTHR33442">
    <property type="entry name" value="TRANS-3-HYDROXY-L-PROLINE DEHYDRATASE"/>
    <property type="match status" value="1"/>
</dbReference>
<accession>A0A3M7IQG2</accession>
<comment type="similarity">
    <text evidence="2">Belongs to the proline racemase family.</text>
</comment>
<comment type="caution">
    <text evidence="4">The sequence shown here is derived from an EMBL/GenBank/DDBJ whole genome shotgun (WGS) entry which is preliminary data.</text>
</comment>
<protein>
    <recommendedName>
        <fullName evidence="3">trans-L-3-hydroxyproline dehydratase</fullName>
        <ecNumber evidence="3">4.2.1.77</ecNumber>
    </recommendedName>
</protein>
<evidence type="ECO:0000313" key="4">
    <source>
        <dbReference type="EMBL" id="RMZ27755.1"/>
    </source>
</evidence>
<dbReference type="AlphaFoldDB" id="A0A3M7IQG2"/>
<gene>
    <name evidence="4" type="ORF">D0859_08188</name>
</gene>
<comment type="catalytic activity">
    <reaction evidence="1">
        <text>trans-3-hydroxy-L-proline = 1-pyrroline-2-carboxylate + H2O</text>
        <dbReference type="Rhea" id="RHEA:10320"/>
        <dbReference type="ChEBI" id="CHEBI:15377"/>
        <dbReference type="ChEBI" id="CHEBI:39785"/>
        <dbReference type="ChEBI" id="CHEBI:57938"/>
        <dbReference type="EC" id="4.2.1.77"/>
    </reaction>
</comment>
<dbReference type="PANTHER" id="PTHR33442:SF1">
    <property type="entry name" value="TRANS-3-HYDROXY-L-PROLINE DEHYDRATASE"/>
    <property type="match status" value="1"/>
</dbReference>
<dbReference type="VEuPathDB" id="FungiDB:BTJ68_09614"/>
<evidence type="ECO:0000256" key="1">
    <source>
        <dbReference type="ARBA" id="ARBA00001148"/>
    </source>
</evidence>
<evidence type="ECO:0000256" key="2">
    <source>
        <dbReference type="ARBA" id="ARBA00007529"/>
    </source>
</evidence>
<dbReference type="Pfam" id="PF05544">
    <property type="entry name" value="Pro_racemase"/>
    <property type="match status" value="1"/>
</dbReference>
<dbReference type="InterPro" id="IPR008794">
    <property type="entry name" value="Pro_racemase_fam"/>
</dbReference>
<evidence type="ECO:0000256" key="3">
    <source>
        <dbReference type="ARBA" id="ARBA00013105"/>
    </source>
</evidence>
<sequence>MAWPEIRTIPQTSGSFPAESQLSKPDLPIRAYFLLPRQNTVFAHDWLIHHYKMTSHAYWQETEDWHTEGEPFRIVQKLPTNSLDPNLNVADQRLHILSTPDHPLDLLRQSLCHEPRGHADMYGGFITPPNDRAAHFGVLFWHKDGFSTACGHGTIALGYWAIANALVKAPQNGDIDVVIDVPSGRVTARAHREDGKTTHIDFLNVPSYQVAKAIPATVQLYEKSVSLEMEFTFGGAIYACVDVADLGLAVEPANHQTFIDIQRQIKRQHVKYRYQEQYDIYGVCFFAKMPSNNEDTVIQKNVVVFADGQIDRSPCGSGTAARVAVLLAQGNLNSSKTLKHLSIINTVFEAGVGTTTSSPTDFPACIPWTRGTARLVGRMNFYIDPSDPVYPGFLLR</sequence>
<evidence type="ECO:0000313" key="5">
    <source>
        <dbReference type="Proteomes" id="UP000281677"/>
    </source>
</evidence>
<dbReference type="EMBL" id="QWIT01000234">
    <property type="protein sequence ID" value="RMZ27755.1"/>
    <property type="molecule type" value="Genomic_DNA"/>
</dbReference>